<dbReference type="Gene3D" id="1.10.10.10">
    <property type="entry name" value="Winged helix-like DNA-binding domain superfamily/Winged helix DNA-binding domain"/>
    <property type="match status" value="1"/>
</dbReference>
<proteinExistence type="predicted"/>
<dbReference type="InterPro" id="IPR036388">
    <property type="entry name" value="WH-like_DNA-bd_sf"/>
</dbReference>
<evidence type="ECO:0000313" key="5">
    <source>
        <dbReference type="EMBL" id="TGE38572.1"/>
    </source>
</evidence>
<organism evidence="5 6">
    <name type="scientific">Desulfosporosinus fructosivorans</name>
    <dbReference type="NCBI Taxonomy" id="2018669"/>
    <lineage>
        <taxon>Bacteria</taxon>
        <taxon>Bacillati</taxon>
        <taxon>Bacillota</taxon>
        <taxon>Clostridia</taxon>
        <taxon>Eubacteriales</taxon>
        <taxon>Desulfitobacteriaceae</taxon>
        <taxon>Desulfosporosinus</taxon>
    </lineage>
</organism>
<evidence type="ECO:0000256" key="1">
    <source>
        <dbReference type="ARBA" id="ARBA00023015"/>
    </source>
</evidence>
<sequence>MNYYETRELHDLLFSFLDMFHEKFLHHFRKRNESKSGMKKNHVKIIVMIYRFEGLTSTDIAKMLDMEKGSVTTLIDQLTECGFVVRCDVAHDRRKSLILLTDLGKAQMECIIESHIQSMNELLECIDSDEMKQFVDSLGNVVKFMNKL</sequence>
<dbReference type="OrthoDB" id="1707673at2"/>
<dbReference type="PRINTS" id="PR00598">
    <property type="entry name" value="HTHMARR"/>
</dbReference>
<evidence type="ECO:0000256" key="2">
    <source>
        <dbReference type="ARBA" id="ARBA00023125"/>
    </source>
</evidence>
<name>A0A4Z0R6A5_9FIRM</name>
<dbReference type="GO" id="GO:0003700">
    <property type="term" value="F:DNA-binding transcription factor activity"/>
    <property type="evidence" value="ECO:0007669"/>
    <property type="project" value="InterPro"/>
</dbReference>
<protein>
    <submittedName>
        <fullName evidence="5">MarR family transcriptional regulator</fullName>
    </submittedName>
</protein>
<dbReference type="PANTHER" id="PTHR42756:SF1">
    <property type="entry name" value="TRANSCRIPTIONAL REPRESSOR OF EMRAB OPERON"/>
    <property type="match status" value="1"/>
</dbReference>
<keyword evidence="6" id="KW-1185">Reference proteome</keyword>
<evidence type="ECO:0000256" key="3">
    <source>
        <dbReference type="ARBA" id="ARBA00023163"/>
    </source>
</evidence>
<dbReference type="AlphaFoldDB" id="A0A4Z0R6A5"/>
<evidence type="ECO:0000313" key="6">
    <source>
        <dbReference type="Proteomes" id="UP000298460"/>
    </source>
</evidence>
<dbReference type="EMBL" id="SPQQ01000003">
    <property type="protein sequence ID" value="TGE38572.1"/>
    <property type="molecule type" value="Genomic_DNA"/>
</dbReference>
<keyword evidence="2" id="KW-0238">DNA-binding</keyword>
<dbReference type="SMART" id="SM00347">
    <property type="entry name" value="HTH_MARR"/>
    <property type="match status" value="1"/>
</dbReference>
<dbReference type="RefSeq" id="WP_135546752.1">
    <property type="nucleotide sequence ID" value="NZ_SPQQ01000003.1"/>
</dbReference>
<dbReference type="GO" id="GO:0003677">
    <property type="term" value="F:DNA binding"/>
    <property type="evidence" value="ECO:0007669"/>
    <property type="project" value="UniProtKB-KW"/>
</dbReference>
<evidence type="ECO:0000259" key="4">
    <source>
        <dbReference type="PROSITE" id="PS50995"/>
    </source>
</evidence>
<dbReference type="InterPro" id="IPR000835">
    <property type="entry name" value="HTH_MarR-typ"/>
</dbReference>
<dbReference type="PANTHER" id="PTHR42756">
    <property type="entry name" value="TRANSCRIPTIONAL REGULATOR, MARR"/>
    <property type="match status" value="1"/>
</dbReference>
<dbReference type="PROSITE" id="PS50995">
    <property type="entry name" value="HTH_MARR_2"/>
    <property type="match status" value="1"/>
</dbReference>
<comment type="caution">
    <text evidence="5">The sequence shown here is derived from an EMBL/GenBank/DDBJ whole genome shotgun (WGS) entry which is preliminary data.</text>
</comment>
<dbReference type="InterPro" id="IPR036390">
    <property type="entry name" value="WH_DNA-bd_sf"/>
</dbReference>
<dbReference type="Pfam" id="PF12802">
    <property type="entry name" value="MarR_2"/>
    <property type="match status" value="1"/>
</dbReference>
<gene>
    <name evidence="5" type="ORF">E4K67_11660</name>
</gene>
<keyword evidence="3" id="KW-0804">Transcription</keyword>
<accession>A0A4Z0R6A5</accession>
<dbReference type="Proteomes" id="UP000298460">
    <property type="component" value="Unassembled WGS sequence"/>
</dbReference>
<keyword evidence="1" id="KW-0805">Transcription regulation</keyword>
<dbReference type="SUPFAM" id="SSF46785">
    <property type="entry name" value="Winged helix' DNA-binding domain"/>
    <property type="match status" value="1"/>
</dbReference>
<reference evidence="5 6" key="1">
    <citation type="submission" date="2019-03" db="EMBL/GenBank/DDBJ databases">
        <title>Draft Genome Sequence of Desulfosporosinus fructosivorans Strain 63.6F, Isolated from Marine Sediment in the Baltic Sea.</title>
        <authorList>
            <person name="Hausmann B."/>
            <person name="Vandieken V."/>
            <person name="Pjevac P."/>
            <person name="Schreck K."/>
            <person name="Herbold C.W."/>
            <person name="Loy A."/>
        </authorList>
    </citation>
    <scope>NUCLEOTIDE SEQUENCE [LARGE SCALE GENOMIC DNA]</scope>
    <source>
        <strain evidence="5 6">63.6F</strain>
    </source>
</reference>
<feature type="domain" description="HTH marR-type" evidence="4">
    <location>
        <begin position="10"/>
        <end position="143"/>
    </location>
</feature>